<dbReference type="AlphaFoldDB" id="A0AA35W6M2"/>
<keyword evidence="7" id="KW-0597">Phosphoprotein</keyword>
<dbReference type="GO" id="GO:0005737">
    <property type="term" value="C:cytoplasm"/>
    <property type="evidence" value="ECO:0007669"/>
    <property type="project" value="UniProtKB-SubCell"/>
</dbReference>
<feature type="domain" description="Protein kinase" evidence="17">
    <location>
        <begin position="4"/>
        <end position="262"/>
    </location>
</feature>
<evidence type="ECO:0000256" key="4">
    <source>
        <dbReference type="ARBA" id="ARBA00012513"/>
    </source>
</evidence>
<dbReference type="GO" id="GO:0004674">
    <property type="term" value="F:protein serine/threonine kinase activity"/>
    <property type="evidence" value="ECO:0007669"/>
    <property type="project" value="UniProtKB-KW"/>
</dbReference>
<evidence type="ECO:0000256" key="11">
    <source>
        <dbReference type="ARBA" id="ARBA00022777"/>
    </source>
</evidence>
<keyword evidence="9" id="KW-0479">Metal-binding</keyword>
<dbReference type="InterPro" id="IPR000408">
    <property type="entry name" value="Reg_chr_condens"/>
</dbReference>
<dbReference type="PROSITE" id="PS50011">
    <property type="entry name" value="PROTEIN_KINASE_DOM"/>
    <property type="match status" value="1"/>
</dbReference>
<feature type="compositionally biased region" description="Acidic residues" evidence="16">
    <location>
        <begin position="570"/>
        <end position="581"/>
    </location>
</feature>
<dbReference type="Gene3D" id="3.30.200.20">
    <property type="entry name" value="Phosphorylase Kinase, domain 1"/>
    <property type="match status" value="1"/>
</dbReference>
<feature type="region of interest" description="Disordered" evidence="16">
    <location>
        <begin position="279"/>
        <end position="308"/>
    </location>
</feature>
<dbReference type="InterPro" id="IPR017441">
    <property type="entry name" value="Protein_kinase_ATP_BS"/>
</dbReference>
<evidence type="ECO:0000256" key="8">
    <source>
        <dbReference type="ARBA" id="ARBA00022679"/>
    </source>
</evidence>
<evidence type="ECO:0000313" key="18">
    <source>
        <dbReference type="EMBL" id="CAI8005996.1"/>
    </source>
</evidence>
<feature type="region of interest" description="Disordered" evidence="16">
    <location>
        <begin position="569"/>
        <end position="639"/>
    </location>
</feature>
<dbReference type="PROSITE" id="PS00108">
    <property type="entry name" value="PROTEIN_KINASE_ST"/>
    <property type="match status" value="1"/>
</dbReference>
<dbReference type="SMART" id="SM00220">
    <property type="entry name" value="S_TKc"/>
    <property type="match status" value="1"/>
</dbReference>
<comment type="caution">
    <text evidence="18">The sequence shown here is derived from an EMBL/GenBank/DDBJ whole genome shotgun (WGS) entry which is preliminary data.</text>
</comment>
<dbReference type="InterPro" id="IPR011009">
    <property type="entry name" value="Kinase-like_dom_sf"/>
</dbReference>
<gene>
    <name evidence="18" type="ORF">GBAR_LOCUS4521</name>
</gene>
<dbReference type="InterPro" id="IPR009091">
    <property type="entry name" value="RCC1/BLIP-II"/>
</dbReference>
<keyword evidence="5" id="KW-0963">Cytoplasm</keyword>
<dbReference type="EMBL" id="CASHTH010000655">
    <property type="protein sequence ID" value="CAI8005996.1"/>
    <property type="molecule type" value="Genomic_DNA"/>
</dbReference>
<dbReference type="InterPro" id="IPR000719">
    <property type="entry name" value="Prot_kinase_dom"/>
</dbReference>
<keyword evidence="13" id="KW-0460">Magnesium</keyword>
<evidence type="ECO:0000259" key="17">
    <source>
        <dbReference type="PROSITE" id="PS50011"/>
    </source>
</evidence>
<dbReference type="SUPFAM" id="SSF50985">
    <property type="entry name" value="RCC1/BLIP-II"/>
    <property type="match status" value="1"/>
</dbReference>
<dbReference type="PANTHER" id="PTHR44535:SF4">
    <property type="entry name" value="SERINE_THREONINE-PROTEIN KINASE NEK8"/>
    <property type="match status" value="1"/>
</dbReference>
<dbReference type="InterPro" id="IPR008271">
    <property type="entry name" value="Ser/Thr_kinase_AS"/>
</dbReference>
<evidence type="ECO:0000256" key="16">
    <source>
        <dbReference type="SAM" id="MobiDB-lite"/>
    </source>
</evidence>
<dbReference type="Pfam" id="PF00415">
    <property type="entry name" value="RCC1"/>
    <property type="match status" value="2"/>
</dbReference>
<keyword evidence="6" id="KW-0723">Serine/threonine-protein kinase</keyword>
<comment type="subcellular location">
    <subcellularLocation>
        <location evidence="2">Cytoplasm</location>
    </subcellularLocation>
</comment>
<dbReference type="InterPro" id="IPR051997">
    <property type="entry name" value="STK_NEK"/>
</dbReference>
<keyword evidence="11 18" id="KW-0418">Kinase</keyword>
<evidence type="ECO:0000256" key="5">
    <source>
        <dbReference type="ARBA" id="ARBA00022490"/>
    </source>
</evidence>
<feature type="binding site" evidence="15">
    <location>
        <position position="34"/>
    </location>
    <ligand>
        <name>ATP</name>
        <dbReference type="ChEBI" id="CHEBI:30616"/>
    </ligand>
</feature>
<evidence type="ECO:0000313" key="19">
    <source>
        <dbReference type="Proteomes" id="UP001174909"/>
    </source>
</evidence>
<dbReference type="PROSITE" id="PS50012">
    <property type="entry name" value="RCC1_3"/>
    <property type="match status" value="2"/>
</dbReference>
<name>A0AA35W6M2_GEOBA</name>
<organism evidence="18 19">
    <name type="scientific">Geodia barretti</name>
    <name type="common">Barrett's horny sponge</name>
    <dbReference type="NCBI Taxonomy" id="519541"/>
    <lineage>
        <taxon>Eukaryota</taxon>
        <taxon>Metazoa</taxon>
        <taxon>Porifera</taxon>
        <taxon>Demospongiae</taxon>
        <taxon>Heteroscleromorpha</taxon>
        <taxon>Tetractinellida</taxon>
        <taxon>Astrophorina</taxon>
        <taxon>Geodiidae</taxon>
        <taxon>Geodia</taxon>
    </lineage>
</organism>
<dbReference type="GO" id="GO:0005524">
    <property type="term" value="F:ATP binding"/>
    <property type="evidence" value="ECO:0007669"/>
    <property type="project" value="UniProtKB-UniRule"/>
</dbReference>
<keyword evidence="10 15" id="KW-0547">Nucleotide-binding</keyword>
<feature type="repeat" description="RCC1" evidence="14">
    <location>
        <begin position="441"/>
        <end position="492"/>
    </location>
</feature>
<evidence type="ECO:0000256" key="6">
    <source>
        <dbReference type="ARBA" id="ARBA00022527"/>
    </source>
</evidence>
<evidence type="ECO:0000256" key="3">
    <source>
        <dbReference type="ARBA" id="ARBA00010886"/>
    </source>
</evidence>
<sequence length="702" mass="76386">MERYEKIRVIGQGAFGKVFLCRGKVKKQQLIVIKQIPLDELQNIERKAARNEVEVLSILKHPNIIAYFDNFVEEKSLMIVMEYAPGGTLFEFIQDRNGVFMEEEHILQFFAQLLVAIEHIHSLNILHRDLKTQNIMLNKKRTVLKIGDFGISKVLSSKITSAQTVVGTPCYISPEICEGKPYAKKSDIWALGCILYELTTLKKAFEGPNLPALVMKIMQASAALRPLESCYSRGLKDLIYSLLQRNPDDRPDVHLAMANPFVVNPLMNLSTDIGRLPCTRPYSKPEGRRSDSGVETGTESGMMGSGLRKGVRQRSFFEDEYSTATGESAGSLKFVLQTTVYMWGNGTPLPLVLPSPSDSRVVGMACGRSQKTGVTEDGKLFLWQSSLSPASAVAMTLGPHPKSPAQTPQEMMTKLITGESSAFIRKVSSGDMYYACLTDKGILMTFGSGVNGCLGYGNYDDAPEPKLVPAMLDFETVEVDCGQAHVVAVTADQEVFSWGRGDHGQLGLGSHDSYSTPQRVTLPPPLSVGQDGVKVAAVCCGSDCSLLITSTGRLLAAGNNRFNKLTLDTDATEDGEEDDDTLVLPPADKDDGLHLESGVNKPAESSPAQSRLPRTLASPSPQPGLAPPPLSFLQETREGEGQPAILKLLDPTQLSTSSFVMSSIKLRKSGEPDANHSVGGASLPTTTRRVSLTDRKRGQRSD</sequence>
<dbReference type="SUPFAM" id="SSF56112">
    <property type="entry name" value="Protein kinase-like (PK-like)"/>
    <property type="match status" value="1"/>
</dbReference>
<feature type="compositionally biased region" description="Pro residues" evidence="16">
    <location>
        <begin position="620"/>
        <end position="630"/>
    </location>
</feature>
<evidence type="ECO:0000256" key="10">
    <source>
        <dbReference type="ARBA" id="ARBA00022741"/>
    </source>
</evidence>
<evidence type="ECO:0000256" key="2">
    <source>
        <dbReference type="ARBA" id="ARBA00004496"/>
    </source>
</evidence>
<dbReference type="Gene3D" id="1.10.510.10">
    <property type="entry name" value="Transferase(Phosphotransferase) domain 1"/>
    <property type="match status" value="1"/>
</dbReference>
<reference evidence="18" key="1">
    <citation type="submission" date="2023-03" db="EMBL/GenBank/DDBJ databases">
        <authorList>
            <person name="Steffen K."/>
            <person name="Cardenas P."/>
        </authorList>
    </citation>
    <scope>NUCLEOTIDE SEQUENCE</scope>
</reference>
<evidence type="ECO:0000256" key="14">
    <source>
        <dbReference type="PROSITE-ProRule" id="PRU00235"/>
    </source>
</evidence>
<dbReference type="PANTHER" id="PTHR44535">
    <property type="entry name" value="PROTEIN CBG16200"/>
    <property type="match status" value="1"/>
</dbReference>
<evidence type="ECO:0000256" key="15">
    <source>
        <dbReference type="PROSITE-ProRule" id="PRU10141"/>
    </source>
</evidence>
<evidence type="ECO:0000256" key="13">
    <source>
        <dbReference type="ARBA" id="ARBA00022842"/>
    </source>
</evidence>
<dbReference type="EC" id="2.7.11.1" evidence="4"/>
<accession>A0AA35W6M2</accession>
<dbReference type="FunFam" id="1.10.510.10:FF:000262">
    <property type="entry name" value="Serine/threonine-protein kinase Nek8"/>
    <property type="match status" value="1"/>
</dbReference>
<keyword evidence="12 15" id="KW-0067">ATP-binding</keyword>
<evidence type="ECO:0000256" key="9">
    <source>
        <dbReference type="ARBA" id="ARBA00022723"/>
    </source>
</evidence>
<feature type="compositionally biased region" description="Basic and acidic residues" evidence="16">
    <location>
        <begin position="691"/>
        <end position="702"/>
    </location>
</feature>
<dbReference type="Gene3D" id="2.130.10.30">
    <property type="entry name" value="Regulator of chromosome condensation 1/beta-lactamase-inhibitor protein II"/>
    <property type="match status" value="1"/>
</dbReference>
<evidence type="ECO:0000256" key="1">
    <source>
        <dbReference type="ARBA" id="ARBA00001946"/>
    </source>
</evidence>
<evidence type="ECO:0000256" key="12">
    <source>
        <dbReference type="ARBA" id="ARBA00022840"/>
    </source>
</evidence>
<feature type="compositionally biased region" description="Basic and acidic residues" evidence="16">
    <location>
        <begin position="283"/>
        <end position="292"/>
    </location>
</feature>
<dbReference type="FunFam" id="3.30.200.20:FF:000097">
    <property type="entry name" value="Probable serine/threonine-protein kinase nek1"/>
    <property type="match status" value="1"/>
</dbReference>
<dbReference type="PROSITE" id="PS00107">
    <property type="entry name" value="PROTEIN_KINASE_ATP"/>
    <property type="match status" value="1"/>
</dbReference>
<protein>
    <recommendedName>
        <fullName evidence="4">non-specific serine/threonine protein kinase</fullName>
        <ecNumber evidence="4">2.7.11.1</ecNumber>
    </recommendedName>
</protein>
<dbReference type="Pfam" id="PF00069">
    <property type="entry name" value="Pkinase"/>
    <property type="match status" value="1"/>
</dbReference>
<comment type="cofactor">
    <cofactor evidence="1">
        <name>Mg(2+)</name>
        <dbReference type="ChEBI" id="CHEBI:18420"/>
    </cofactor>
</comment>
<dbReference type="GO" id="GO:0046872">
    <property type="term" value="F:metal ion binding"/>
    <property type="evidence" value="ECO:0007669"/>
    <property type="project" value="UniProtKB-KW"/>
</dbReference>
<keyword evidence="19" id="KW-1185">Reference proteome</keyword>
<proteinExistence type="inferred from homology"/>
<feature type="repeat" description="RCC1" evidence="14">
    <location>
        <begin position="493"/>
        <end position="551"/>
    </location>
</feature>
<evidence type="ECO:0000256" key="7">
    <source>
        <dbReference type="ARBA" id="ARBA00022553"/>
    </source>
</evidence>
<dbReference type="Proteomes" id="UP001174909">
    <property type="component" value="Unassembled WGS sequence"/>
</dbReference>
<feature type="region of interest" description="Disordered" evidence="16">
    <location>
        <begin position="667"/>
        <end position="702"/>
    </location>
</feature>
<comment type="similarity">
    <text evidence="3">Belongs to the protein kinase superfamily. NEK Ser/Thr protein kinase family. NIMA subfamily.</text>
</comment>
<keyword evidence="8" id="KW-0808">Transferase</keyword>